<name>A0ABR6Z940_9BURK</name>
<feature type="domain" description="HTH araC/xylS-type" evidence="4">
    <location>
        <begin position="237"/>
        <end position="335"/>
    </location>
</feature>
<dbReference type="PROSITE" id="PS00041">
    <property type="entry name" value="HTH_ARAC_FAMILY_1"/>
    <property type="match status" value="1"/>
</dbReference>
<organism evidence="5 6">
    <name type="scientific">Undibacterium umbellatum</name>
    <dbReference type="NCBI Taxonomy" id="2762300"/>
    <lineage>
        <taxon>Bacteria</taxon>
        <taxon>Pseudomonadati</taxon>
        <taxon>Pseudomonadota</taxon>
        <taxon>Betaproteobacteria</taxon>
        <taxon>Burkholderiales</taxon>
        <taxon>Oxalobacteraceae</taxon>
        <taxon>Undibacterium</taxon>
    </lineage>
</organism>
<dbReference type="SUPFAM" id="SSF52317">
    <property type="entry name" value="Class I glutamine amidotransferase-like"/>
    <property type="match status" value="1"/>
</dbReference>
<gene>
    <name evidence="5" type="ORF">H8L47_12005</name>
</gene>
<dbReference type="Gene3D" id="1.10.10.60">
    <property type="entry name" value="Homeodomain-like"/>
    <property type="match status" value="2"/>
</dbReference>
<dbReference type="InterPro" id="IPR018062">
    <property type="entry name" value="HTH_AraC-typ_CS"/>
</dbReference>
<dbReference type="SMART" id="SM00342">
    <property type="entry name" value="HTH_ARAC"/>
    <property type="match status" value="1"/>
</dbReference>
<dbReference type="InterPro" id="IPR002818">
    <property type="entry name" value="DJ-1/PfpI"/>
</dbReference>
<evidence type="ECO:0000256" key="3">
    <source>
        <dbReference type="ARBA" id="ARBA00023163"/>
    </source>
</evidence>
<dbReference type="SUPFAM" id="SSF46689">
    <property type="entry name" value="Homeodomain-like"/>
    <property type="match status" value="2"/>
</dbReference>
<keyword evidence="1" id="KW-0805">Transcription regulation</keyword>
<dbReference type="InterPro" id="IPR018060">
    <property type="entry name" value="HTH_AraC"/>
</dbReference>
<accession>A0ABR6Z940</accession>
<evidence type="ECO:0000313" key="6">
    <source>
        <dbReference type="Proteomes" id="UP000646911"/>
    </source>
</evidence>
<keyword evidence="6" id="KW-1185">Reference proteome</keyword>
<sequence>MKLTTKDGIIRIGILVYPGCLRSGAVLPLDVFTIANTLAGIRPAGSKPVQFEAFWVSARGDIMQEVSGLHFQARDIYTQMHTQELDALMVPGVDHKDNQQLDDLLNALAPEQALMESYIQQDRLLISSCSSTSLLARTGKLDGRRATTSWWLSAYFRKNFPQVLLEADELIVQDGKLVSSGGVTSYIDLSLWLVGHFAGEELRQMTAKILVVDANRNSQAPYVAKAIMQDQGHAVIERARRWLNKRLDQHWVMADLASYCNVSQRTLLRRFQESMNLSPIHYVQQLRVERAKALLETTRLSLEDITTRCGYEDVSSFSKIFKQWAQVTPKDYRRRFGLRF</sequence>
<dbReference type="PANTHER" id="PTHR43130:SF11">
    <property type="entry name" value="TRANSCRIPTIONAL REGULATORY PROTEIN"/>
    <property type="match status" value="1"/>
</dbReference>
<dbReference type="InterPro" id="IPR009057">
    <property type="entry name" value="Homeodomain-like_sf"/>
</dbReference>
<dbReference type="PANTHER" id="PTHR43130">
    <property type="entry name" value="ARAC-FAMILY TRANSCRIPTIONAL REGULATOR"/>
    <property type="match status" value="1"/>
</dbReference>
<reference evidence="5 6" key="1">
    <citation type="submission" date="2020-08" db="EMBL/GenBank/DDBJ databases">
        <title>Novel species isolated from subtropical streams in China.</title>
        <authorList>
            <person name="Lu H."/>
        </authorList>
    </citation>
    <scope>NUCLEOTIDE SEQUENCE [LARGE SCALE GENOMIC DNA]</scope>
    <source>
        <strain evidence="5 6">NL8W</strain>
    </source>
</reference>
<dbReference type="Gene3D" id="3.40.50.880">
    <property type="match status" value="1"/>
</dbReference>
<keyword evidence="3" id="KW-0804">Transcription</keyword>
<dbReference type="EMBL" id="JACOFX010000005">
    <property type="protein sequence ID" value="MBC3908280.1"/>
    <property type="molecule type" value="Genomic_DNA"/>
</dbReference>
<keyword evidence="2" id="KW-0238">DNA-binding</keyword>
<evidence type="ECO:0000256" key="1">
    <source>
        <dbReference type="ARBA" id="ARBA00023015"/>
    </source>
</evidence>
<comment type="caution">
    <text evidence="5">The sequence shown here is derived from an EMBL/GenBank/DDBJ whole genome shotgun (WGS) entry which is preliminary data.</text>
</comment>
<dbReference type="Proteomes" id="UP000646911">
    <property type="component" value="Unassembled WGS sequence"/>
</dbReference>
<dbReference type="Pfam" id="PF12833">
    <property type="entry name" value="HTH_18"/>
    <property type="match status" value="1"/>
</dbReference>
<proteinExistence type="predicted"/>
<evidence type="ECO:0000313" key="5">
    <source>
        <dbReference type="EMBL" id="MBC3908280.1"/>
    </source>
</evidence>
<dbReference type="RefSeq" id="WP_186953835.1">
    <property type="nucleotide sequence ID" value="NZ_JACOFX010000005.1"/>
</dbReference>
<evidence type="ECO:0000256" key="2">
    <source>
        <dbReference type="ARBA" id="ARBA00023125"/>
    </source>
</evidence>
<dbReference type="InterPro" id="IPR052158">
    <property type="entry name" value="INH-QAR"/>
</dbReference>
<dbReference type="InterPro" id="IPR029062">
    <property type="entry name" value="Class_I_gatase-like"/>
</dbReference>
<protein>
    <submittedName>
        <fullName evidence="5">Helix-turn-helix domain-containing protein</fullName>
    </submittedName>
</protein>
<dbReference type="PROSITE" id="PS01124">
    <property type="entry name" value="HTH_ARAC_FAMILY_2"/>
    <property type="match status" value="1"/>
</dbReference>
<dbReference type="Pfam" id="PF01965">
    <property type="entry name" value="DJ-1_PfpI"/>
    <property type="match status" value="1"/>
</dbReference>
<evidence type="ECO:0000259" key="4">
    <source>
        <dbReference type="PROSITE" id="PS01124"/>
    </source>
</evidence>